<comment type="caution">
    <text evidence="2">The sequence shown here is derived from an EMBL/GenBank/DDBJ whole genome shotgun (WGS) entry which is preliminary data.</text>
</comment>
<feature type="region of interest" description="Disordered" evidence="1">
    <location>
        <begin position="61"/>
        <end position="141"/>
    </location>
</feature>
<dbReference type="Proteomes" id="UP001066276">
    <property type="component" value="Chromosome 5"/>
</dbReference>
<gene>
    <name evidence="2" type="ORF">NDU88_010120</name>
</gene>
<accession>A0AAV7RYA6</accession>
<organism evidence="2 3">
    <name type="scientific">Pleurodeles waltl</name>
    <name type="common">Iberian ribbed newt</name>
    <dbReference type="NCBI Taxonomy" id="8319"/>
    <lineage>
        <taxon>Eukaryota</taxon>
        <taxon>Metazoa</taxon>
        <taxon>Chordata</taxon>
        <taxon>Craniata</taxon>
        <taxon>Vertebrata</taxon>
        <taxon>Euteleostomi</taxon>
        <taxon>Amphibia</taxon>
        <taxon>Batrachia</taxon>
        <taxon>Caudata</taxon>
        <taxon>Salamandroidea</taxon>
        <taxon>Salamandridae</taxon>
        <taxon>Pleurodelinae</taxon>
        <taxon>Pleurodeles</taxon>
    </lineage>
</organism>
<sequence length="141" mass="15508">MFSRKVFWGATSPLRPPAIDMIPPPREVQGCSGVWGRTASPGSRSAQPLLMVLRAPAAAGSQRRRQLCRAASSASHRCPRSAPPQAAARRPLAARGQQCRQHLYTPELDRGTLSRTRGRPSQVQRECATQRKTRAARCLQK</sequence>
<feature type="compositionally biased region" description="Polar residues" evidence="1">
    <location>
        <begin position="113"/>
        <end position="124"/>
    </location>
</feature>
<evidence type="ECO:0000256" key="1">
    <source>
        <dbReference type="SAM" id="MobiDB-lite"/>
    </source>
</evidence>
<protein>
    <submittedName>
        <fullName evidence="2">Uncharacterized protein</fullName>
    </submittedName>
</protein>
<feature type="compositionally biased region" description="Basic residues" evidence="1">
    <location>
        <begin position="131"/>
        <end position="141"/>
    </location>
</feature>
<evidence type="ECO:0000313" key="2">
    <source>
        <dbReference type="EMBL" id="KAJ1157407.1"/>
    </source>
</evidence>
<keyword evidence="3" id="KW-1185">Reference proteome</keyword>
<evidence type="ECO:0000313" key="3">
    <source>
        <dbReference type="Proteomes" id="UP001066276"/>
    </source>
</evidence>
<proteinExistence type="predicted"/>
<feature type="compositionally biased region" description="Low complexity" evidence="1">
    <location>
        <begin position="83"/>
        <end position="95"/>
    </location>
</feature>
<dbReference type="AlphaFoldDB" id="A0AAV7RYA6"/>
<dbReference type="EMBL" id="JANPWB010000009">
    <property type="protein sequence ID" value="KAJ1157407.1"/>
    <property type="molecule type" value="Genomic_DNA"/>
</dbReference>
<name>A0AAV7RYA6_PLEWA</name>
<reference evidence="2" key="1">
    <citation type="journal article" date="2022" name="bioRxiv">
        <title>Sequencing and chromosome-scale assembly of the giantPleurodeles waltlgenome.</title>
        <authorList>
            <person name="Brown T."/>
            <person name="Elewa A."/>
            <person name="Iarovenko S."/>
            <person name="Subramanian E."/>
            <person name="Araus A.J."/>
            <person name="Petzold A."/>
            <person name="Susuki M."/>
            <person name="Suzuki K.-i.T."/>
            <person name="Hayashi T."/>
            <person name="Toyoda A."/>
            <person name="Oliveira C."/>
            <person name="Osipova E."/>
            <person name="Leigh N.D."/>
            <person name="Simon A."/>
            <person name="Yun M.H."/>
        </authorList>
    </citation>
    <scope>NUCLEOTIDE SEQUENCE</scope>
    <source>
        <strain evidence="2">20211129_DDA</strain>
        <tissue evidence="2">Liver</tissue>
    </source>
</reference>